<reference evidence="1 2" key="1">
    <citation type="submission" date="2024-05" db="EMBL/GenBank/DDBJ databases">
        <authorList>
            <person name="Duchaud E."/>
        </authorList>
    </citation>
    <scope>NUCLEOTIDE SEQUENCE [LARGE SCALE GENOMIC DNA]</scope>
    <source>
        <strain evidence="1">Ena-SAMPLE-TAB-13-05-2024-13:56:06:370-140305</strain>
    </source>
</reference>
<accession>A0ABM9PM97</accession>
<comment type="caution">
    <text evidence="1">The sequence shown here is derived from an EMBL/GenBank/DDBJ whole genome shotgun (WGS) entry which is preliminary data.</text>
</comment>
<evidence type="ECO:0000313" key="1">
    <source>
        <dbReference type="EMBL" id="CAL2106825.1"/>
    </source>
</evidence>
<evidence type="ECO:0008006" key="3">
    <source>
        <dbReference type="Google" id="ProtNLM"/>
    </source>
</evidence>
<sequence>MDKKPNTSSMVNNNYIALDNRLIYQEQKKVLRYLFEKVDLSKIVFVGGIADYLNLRDYYHMIINDVDLIYEEEKYLETFLKENQATKYKNKFYESLHDEVLVVNIPVGKKLVHFDLFRKDFEDVEITESILLGKKVLHKSFEAMRTFHNTEIGKQTSEVMQKKYEWKRLYKHSIKASLYNTVYHGTCKKSQDEMPIRYALTK</sequence>
<keyword evidence="2" id="KW-1185">Reference proteome</keyword>
<protein>
    <recommendedName>
        <fullName evidence="3">Poly A polymerase head domain-containing protein</fullName>
    </recommendedName>
</protein>
<gene>
    <name evidence="1" type="ORF">T190115A13A_20105</name>
</gene>
<proteinExistence type="predicted"/>
<name>A0ABM9PM97_9FLAO</name>
<dbReference type="RefSeq" id="WP_348705581.1">
    <property type="nucleotide sequence ID" value="NZ_CAXIYA010000033.1"/>
</dbReference>
<dbReference type="Proteomes" id="UP001497602">
    <property type="component" value="Unassembled WGS sequence"/>
</dbReference>
<dbReference type="EMBL" id="CAXJRC010000022">
    <property type="protein sequence ID" value="CAL2106825.1"/>
    <property type="molecule type" value="Genomic_DNA"/>
</dbReference>
<evidence type="ECO:0000313" key="2">
    <source>
        <dbReference type="Proteomes" id="UP001497602"/>
    </source>
</evidence>
<organism evidence="1 2">
    <name type="scientific">Tenacibaculum vairaonense</name>
    <dbReference type="NCBI Taxonomy" id="3137860"/>
    <lineage>
        <taxon>Bacteria</taxon>
        <taxon>Pseudomonadati</taxon>
        <taxon>Bacteroidota</taxon>
        <taxon>Flavobacteriia</taxon>
        <taxon>Flavobacteriales</taxon>
        <taxon>Flavobacteriaceae</taxon>
        <taxon>Tenacibaculum</taxon>
    </lineage>
</organism>